<dbReference type="InterPro" id="IPR004843">
    <property type="entry name" value="Calcineurin-like_PHP"/>
</dbReference>
<dbReference type="SUPFAM" id="SSF56300">
    <property type="entry name" value="Metallo-dependent phosphatases"/>
    <property type="match status" value="1"/>
</dbReference>
<dbReference type="CDD" id="cd00144">
    <property type="entry name" value="MPP_PPP_family"/>
    <property type="match status" value="1"/>
</dbReference>
<evidence type="ECO:0000313" key="3">
    <source>
        <dbReference type="Proteomes" id="UP000309016"/>
    </source>
</evidence>
<dbReference type="PANTHER" id="PTHR42850:SF4">
    <property type="entry name" value="ZINC-DEPENDENT ENDOPOLYPHOSPHATASE"/>
    <property type="match status" value="1"/>
</dbReference>
<dbReference type="PANTHER" id="PTHR42850">
    <property type="entry name" value="METALLOPHOSPHOESTERASE"/>
    <property type="match status" value="1"/>
</dbReference>
<protein>
    <submittedName>
        <fullName evidence="2">Serine/threonine protein phosphatase</fullName>
    </submittedName>
</protein>
<dbReference type="GO" id="GO:0110154">
    <property type="term" value="P:RNA decapping"/>
    <property type="evidence" value="ECO:0007669"/>
    <property type="project" value="TreeGrafter"/>
</dbReference>
<proteinExistence type="predicted"/>
<feature type="domain" description="Calcineurin-like phosphoesterase" evidence="1">
    <location>
        <begin position="7"/>
        <end position="191"/>
    </location>
</feature>
<dbReference type="OrthoDB" id="9808081at2"/>
<accession>A0A5B7X2B5</accession>
<gene>
    <name evidence="2" type="ORF">FHG64_09105</name>
</gene>
<evidence type="ECO:0000259" key="1">
    <source>
        <dbReference type="Pfam" id="PF00149"/>
    </source>
</evidence>
<evidence type="ECO:0000313" key="2">
    <source>
        <dbReference type="EMBL" id="QCY69537.1"/>
    </source>
</evidence>
<dbReference type="InterPro" id="IPR050126">
    <property type="entry name" value="Ap4A_hydrolase"/>
</dbReference>
<name>A0A5B7X2B5_9FLAO</name>
<keyword evidence="3" id="KW-1185">Reference proteome</keyword>
<dbReference type="Proteomes" id="UP000309016">
    <property type="component" value="Chromosome"/>
</dbReference>
<dbReference type="GO" id="GO:0016791">
    <property type="term" value="F:phosphatase activity"/>
    <property type="evidence" value="ECO:0007669"/>
    <property type="project" value="TreeGrafter"/>
</dbReference>
<dbReference type="GO" id="GO:0008803">
    <property type="term" value="F:bis(5'-nucleosyl)-tetraphosphatase (symmetrical) activity"/>
    <property type="evidence" value="ECO:0007669"/>
    <property type="project" value="TreeGrafter"/>
</dbReference>
<reference evidence="2 3" key="1">
    <citation type="submission" date="2019-06" db="EMBL/GenBank/DDBJ databases">
        <title>Complete genome sequence of Antarcticibacterium flavum KCTC 52984T from an Antarctic marine sediment.</title>
        <authorList>
            <person name="Lee Y.M."/>
            <person name="Shin S.C."/>
        </authorList>
    </citation>
    <scope>NUCLEOTIDE SEQUENCE [LARGE SCALE GENOMIC DNA]</scope>
    <source>
        <strain evidence="2 3">KCTC 52984</strain>
    </source>
</reference>
<sequence length="244" mass="28192">MSQGRKIVIGDIHGGLRALVDLLKKVEVTVKDKLIFLGDYVDGWSDSANVVSYLIELGKQNTCIFLRGNHDDLTHRWLKTGELNDQWLQHGGQSSIDAYRNFSKEEIAAHIEFFDQMVNYYIDKEERLFVHAGFTNLHGPQQEYHDTGFYWDRTLWETALSLDNSLSKEHDYYPKRLKLFKEIYIGHTPTTRIGKEEPVNAANVWNIDTGAAFKGKLSAMDIDSKELWQSEPVYKLYAEEEGRN</sequence>
<dbReference type="GO" id="GO:0005737">
    <property type="term" value="C:cytoplasm"/>
    <property type="evidence" value="ECO:0007669"/>
    <property type="project" value="TreeGrafter"/>
</dbReference>
<dbReference type="AlphaFoldDB" id="A0A5B7X2B5"/>
<dbReference type="Gene3D" id="3.60.21.10">
    <property type="match status" value="1"/>
</dbReference>
<organism evidence="2 3">
    <name type="scientific">Antarcticibacterium flavum</name>
    <dbReference type="NCBI Taxonomy" id="2058175"/>
    <lineage>
        <taxon>Bacteria</taxon>
        <taxon>Pseudomonadati</taxon>
        <taxon>Bacteroidota</taxon>
        <taxon>Flavobacteriia</taxon>
        <taxon>Flavobacteriales</taxon>
        <taxon>Flavobacteriaceae</taxon>
        <taxon>Antarcticibacterium</taxon>
    </lineage>
</organism>
<dbReference type="InterPro" id="IPR029052">
    <property type="entry name" value="Metallo-depent_PP-like"/>
</dbReference>
<dbReference type="Pfam" id="PF00149">
    <property type="entry name" value="Metallophos"/>
    <property type="match status" value="1"/>
</dbReference>
<dbReference type="KEGG" id="afla:FHG64_09105"/>
<dbReference type="RefSeq" id="WP_139066104.1">
    <property type="nucleotide sequence ID" value="NZ_CP040812.1"/>
</dbReference>
<dbReference type="EMBL" id="CP040812">
    <property type="protein sequence ID" value="QCY69537.1"/>
    <property type="molecule type" value="Genomic_DNA"/>
</dbReference>